<keyword evidence="7" id="KW-1185">Reference proteome</keyword>
<sequence>MTDDWPLDRLMSEVVGSGPRSASDMRYDQAREAMERILTGDPDPVALGGFWTANRWKRNTPVELAGFLDAMRTVSVETAEPDADPVDIGANYDGKADTAPLGVASGVVAAAAGTPVAVHSADRLPTTYGVTARHVLDELGVRTDLEPAESAAMVDAVGFGFYYAPRFNPGVHALSERRAALGVRTFLNTIETLANPAAAAVHVGSFFHRPFAEKVVATLRESRTVDVDRVVMVQGQEGSDDVRAGTTRIAAWPDGQEGENPDGADDDAVDVFEIETASFGVEAGAEVTGADLAATAARVTRDVVSGARDGVVADAVALNAGVRIYARDDASTLSAAVERARGAVADGSAADVLTALQEFDPADW</sequence>
<dbReference type="Gene3D" id="1.20.970.10">
    <property type="entry name" value="Transferase, Pyrimidine Nucleoside Phosphorylase, Chain C"/>
    <property type="match status" value="1"/>
</dbReference>
<dbReference type="InterPro" id="IPR017459">
    <property type="entry name" value="Glycosyl_Trfase_fam3_N_dom"/>
</dbReference>
<dbReference type="EMBL" id="AOIQ01000010">
    <property type="protein sequence ID" value="ELZ11961.1"/>
    <property type="molecule type" value="Genomic_DNA"/>
</dbReference>
<dbReference type="PANTHER" id="PTHR43285:SF2">
    <property type="entry name" value="ANTHRANILATE PHOSPHORIBOSYLTRANSFERASE"/>
    <property type="match status" value="1"/>
</dbReference>
<evidence type="ECO:0000256" key="3">
    <source>
        <dbReference type="ARBA" id="ARBA00022679"/>
    </source>
</evidence>
<name>M0BM51_9EURY</name>
<gene>
    <name evidence="6" type="ORF">C479_05932</name>
</gene>
<evidence type="ECO:0000313" key="7">
    <source>
        <dbReference type="Proteomes" id="UP000011560"/>
    </source>
</evidence>
<dbReference type="Pfam" id="PF02885">
    <property type="entry name" value="Glycos_trans_3N"/>
    <property type="match status" value="1"/>
</dbReference>
<proteinExistence type="predicted"/>
<evidence type="ECO:0000313" key="6">
    <source>
        <dbReference type="EMBL" id="ELZ11961.1"/>
    </source>
</evidence>
<evidence type="ECO:0000259" key="4">
    <source>
        <dbReference type="Pfam" id="PF00591"/>
    </source>
</evidence>
<dbReference type="SUPFAM" id="SSF47648">
    <property type="entry name" value="Nucleoside phosphorylase/phosphoribosyltransferase N-terminal domain"/>
    <property type="match status" value="1"/>
</dbReference>
<dbReference type="InterPro" id="IPR035902">
    <property type="entry name" value="Nuc_phospho_transferase"/>
</dbReference>
<reference evidence="6 7" key="1">
    <citation type="journal article" date="2014" name="PLoS Genet.">
        <title>Phylogenetically driven sequencing of extremely halophilic archaea reveals strategies for static and dynamic osmo-response.</title>
        <authorList>
            <person name="Becker E.A."/>
            <person name="Seitzer P.M."/>
            <person name="Tritt A."/>
            <person name="Larsen D."/>
            <person name="Krusor M."/>
            <person name="Yao A.I."/>
            <person name="Wu D."/>
            <person name="Madern D."/>
            <person name="Eisen J.A."/>
            <person name="Darling A.E."/>
            <person name="Facciotti M.T."/>
        </authorList>
    </citation>
    <scope>NUCLEOTIDE SEQUENCE [LARGE SCALE GENOMIC DNA]</scope>
    <source>
        <strain evidence="6 7">JCM 14624</strain>
    </source>
</reference>
<evidence type="ECO:0000259" key="5">
    <source>
        <dbReference type="Pfam" id="PF02885"/>
    </source>
</evidence>
<dbReference type="GO" id="GO:0005829">
    <property type="term" value="C:cytosol"/>
    <property type="evidence" value="ECO:0007669"/>
    <property type="project" value="TreeGrafter"/>
</dbReference>
<dbReference type="Pfam" id="PF00591">
    <property type="entry name" value="Glycos_transf_3"/>
    <property type="match status" value="1"/>
</dbReference>
<feature type="domain" description="Glycosyl transferase family 3" evidence="4">
    <location>
        <begin position="102"/>
        <end position="349"/>
    </location>
</feature>
<dbReference type="GO" id="GO:0000162">
    <property type="term" value="P:L-tryptophan biosynthetic process"/>
    <property type="evidence" value="ECO:0007669"/>
    <property type="project" value="InterPro"/>
</dbReference>
<keyword evidence="3 6" id="KW-0808">Transferase</keyword>
<feature type="domain" description="Glycosyl transferase family 3 N-terminal" evidence="5">
    <location>
        <begin position="24"/>
        <end position="73"/>
    </location>
</feature>
<dbReference type="RefSeq" id="WP_007699294.1">
    <property type="nucleotide sequence ID" value="NZ_AOIQ01000010.1"/>
</dbReference>
<dbReference type="PANTHER" id="PTHR43285">
    <property type="entry name" value="ANTHRANILATE PHOSPHORIBOSYLTRANSFERASE"/>
    <property type="match status" value="1"/>
</dbReference>
<keyword evidence="1" id="KW-0028">Amino-acid biosynthesis</keyword>
<dbReference type="Proteomes" id="UP000011560">
    <property type="component" value="Unassembled WGS sequence"/>
</dbReference>
<dbReference type="Gene3D" id="3.40.1030.10">
    <property type="entry name" value="Nucleoside phosphorylase/phosphoribosyltransferase catalytic domain"/>
    <property type="match status" value="1"/>
</dbReference>
<dbReference type="SUPFAM" id="SSF52418">
    <property type="entry name" value="Nucleoside phosphorylase/phosphoribosyltransferase catalytic domain"/>
    <property type="match status" value="1"/>
</dbReference>
<dbReference type="GO" id="GO:0004048">
    <property type="term" value="F:anthranilate phosphoribosyltransferase activity"/>
    <property type="evidence" value="ECO:0007669"/>
    <property type="project" value="InterPro"/>
</dbReference>
<dbReference type="InterPro" id="IPR000312">
    <property type="entry name" value="Glycosyl_Trfase_fam3"/>
</dbReference>
<evidence type="ECO:0000256" key="2">
    <source>
        <dbReference type="ARBA" id="ARBA00022676"/>
    </source>
</evidence>
<dbReference type="AlphaFoldDB" id="M0BM51"/>
<comment type="caution">
    <text evidence="6">The sequence shown here is derived from an EMBL/GenBank/DDBJ whole genome shotgun (WGS) entry which is preliminary data.</text>
</comment>
<dbReference type="InterPro" id="IPR005940">
    <property type="entry name" value="Anthranilate_Pribosyl_Tfrase"/>
</dbReference>
<dbReference type="STRING" id="1227490.C479_05932"/>
<organism evidence="6 7">
    <name type="scientific">Halovivax asiaticus JCM 14624</name>
    <dbReference type="NCBI Taxonomy" id="1227490"/>
    <lineage>
        <taxon>Archaea</taxon>
        <taxon>Methanobacteriati</taxon>
        <taxon>Methanobacteriota</taxon>
        <taxon>Stenosarchaea group</taxon>
        <taxon>Halobacteria</taxon>
        <taxon>Halobacteriales</taxon>
        <taxon>Natrialbaceae</taxon>
        <taxon>Halovivax</taxon>
    </lineage>
</organism>
<keyword evidence="2 6" id="KW-0328">Glycosyltransferase</keyword>
<dbReference type="InterPro" id="IPR036320">
    <property type="entry name" value="Glycosyl_Trfase_fam3_N_dom_sf"/>
</dbReference>
<protein>
    <submittedName>
        <fullName evidence="6">Anthranilate phosphoribosyltransferase</fullName>
    </submittedName>
</protein>
<evidence type="ECO:0000256" key="1">
    <source>
        <dbReference type="ARBA" id="ARBA00022605"/>
    </source>
</evidence>
<accession>M0BM51</accession>
<dbReference type="OrthoDB" id="233227at2157"/>